<dbReference type="Proteomes" id="UP000054632">
    <property type="component" value="Unassembled WGS sequence"/>
</dbReference>
<evidence type="ECO:0000313" key="1">
    <source>
        <dbReference type="EMBL" id="KRY64587.1"/>
    </source>
</evidence>
<reference evidence="1 2" key="1">
    <citation type="submission" date="2015-01" db="EMBL/GenBank/DDBJ databases">
        <title>Evolution of Trichinella species and genotypes.</title>
        <authorList>
            <person name="Korhonen P.K."/>
            <person name="Edoardo P."/>
            <person name="Giuseppe L.R."/>
            <person name="Gasser R.B."/>
        </authorList>
    </citation>
    <scope>NUCLEOTIDE SEQUENCE [LARGE SCALE GENOMIC DNA]</scope>
    <source>
        <strain evidence="1">ISS13</strain>
    </source>
</reference>
<protein>
    <submittedName>
        <fullName evidence="1">Uncharacterized protein</fullName>
    </submittedName>
</protein>
<name>A0A0V1DT26_TRIPS</name>
<proteinExistence type="predicted"/>
<gene>
    <name evidence="1" type="ORF">T4A_10992</name>
</gene>
<dbReference type="EMBL" id="JYDR01000346">
    <property type="protein sequence ID" value="KRY64587.1"/>
    <property type="molecule type" value="Genomic_DNA"/>
</dbReference>
<organism evidence="1 2">
    <name type="scientific">Trichinella pseudospiralis</name>
    <name type="common">Parasitic roundworm</name>
    <dbReference type="NCBI Taxonomy" id="6337"/>
    <lineage>
        <taxon>Eukaryota</taxon>
        <taxon>Metazoa</taxon>
        <taxon>Ecdysozoa</taxon>
        <taxon>Nematoda</taxon>
        <taxon>Enoplea</taxon>
        <taxon>Dorylaimia</taxon>
        <taxon>Trichinellida</taxon>
        <taxon>Trichinellidae</taxon>
        <taxon>Trichinella</taxon>
    </lineage>
</organism>
<accession>A0A0V1DT26</accession>
<dbReference type="AlphaFoldDB" id="A0A0V1DT26"/>
<sequence>MPLGGTPFAISQSMHYGDAYLWPVELWGLHKRIRSEQAGSLTTLKCRNREASLKKTFFSTQSGVKLPPPEATAVSPDWSLFPLNRIFKQRAVYLSSTLG</sequence>
<evidence type="ECO:0000313" key="2">
    <source>
        <dbReference type="Proteomes" id="UP000054632"/>
    </source>
</evidence>
<comment type="caution">
    <text evidence="1">The sequence shown here is derived from an EMBL/GenBank/DDBJ whole genome shotgun (WGS) entry which is preliminary data.</text>
</comment>